<keyword evidence="4" id="KW-1185">Reference proteome</keyword>
<sequence>MDKFVTKKARLEVDDTASLPPTTIVSSIALSSSGESRSQPKPGQSGKGRSFQKSWLIKYTWLEYEASTEKVFCKTCKEADIKNLLQFSSKKDNAFISVGFSNWKKALEKFRLHENTFAHKEGVLKLNSMTNRSVVSQLNEQLDSDMKKGRLALETIFTTVQFLCRQGLAIRGHEDVNSIFFSIVGTPKE</sequence>
<evidence type="ECO:0000313" key="4">
    <source>
        <dbReference type="Proteomes" id="UP000827092"/>
    </source>
</evidence>
<evidence type="ECO:0000313" key="3">
    <source>
        <dbReference type="EMBL" id="KAG8179649.1"/>
    </source>
</evidence>
<dbReference type="SMART" id="SM00597">
    <property type="entry name" value="ZnF_TTF"/>
    <property type="match status" value="1"/>
</dbReference>
<accession>A0AAV6U7T7</accession>
<protein>
    <recommendedName>
        <fullName evidence="2">TTF-type domain-containing protein</fullName>
    </recommendedName>
</protein>
<name>A0AAV6U7T7_9ARAC</name>
<feature type="domain" description="TTF-type" evidence="2">
    <location>
        <begin position="47"/>
        <end position="141"/>
    </location>
</feature>
<dbReference type="EMBL" id="JAFNEN010000609">
    <property type="protein sequence ID" value="KAG8179649.1"/>
    <property type="molecule type" value="Genomic_DNA"/>
</dbReference>
<dbReference type="PANTHER" id="PTHR45749:SF21">
    <property type="entry name" value="DUF4371 DOMAIN-CONTAINING PROTEIN"/>
    <property type="match status" value="1"/>
</dbReference>
<reference evidence="3 4" key="1">
    <citation type="journal article" date="2022" name="Nat. Ecol. Evol.">
        <title>A masculinizing supergene underlies an exaggerated male reproductive morph in a spider.</title>
        <authorList>
            <person name="Hendrickx F."/>
            <person name="De Corte Z."/>
            <person name="Sonet G."/>
            <person name="Van Belleghem S.M."/>
            <person name="Kostlbacher S."/>
            <person name="Vangestel C."/>
        </authorList>
    </citation>
    <scope>NUCLEOTIDE SEQUENCE [LARGE SCALE GENOMIC DNA]</scope>
    <source>
        <strain evidence="3">W744_W776</strain>
    </source>
</reference>
<evidence type="ECO:0000256" key="1">
    <source>
        <dbReference type="SAM" id="MobiDB-lite"/>
    </source>
</evidence>
<dbReference type="PANTHER" id="PTHR45749">
    <property type="match status" value="1"/>
</dbReference>
<dbReference type="AlphaFoldDB" id="A0AAV6U7T7"/>
<gene>
    <name evidence="3" type="ORF">JTE90_017790</name>
</gene>
<dbReference type="InterPro" id="IPR006580">
    <property type="entry name" value="Znf_TTF"/>
</dbReference>
<comment type="caution">
    <text evidence="3">The sequence shown here is derived from an EMBL/GenBank/DDBJ whole genome shotgun (WGS) entry which is preliminary data.</text>
</comment>
<feature type="region of interest" description="Disordered" evidence="1">
    <location>
        <begin position="28"/>
        <end position="49"/>
    </location>
</feature>
<organism evidence="3 4">
    <name type="scientific">Oedothorax gibbosus</name>
    <dbReference type="NCBI Taxonomy" id="931172"/>
    <lineage>
        <taxon>Eukaryota</taxon>
        <taxon>Metazoa</taxon>
        <taxon>Ecdysozoa</taxon>
        <taxon>Arthropoda</taxon>
        <taxon>Chelicerata</taxon>
        <taxon>Arachnida</taxon>
        <taxon>Araneae</taxon>
        <taxon>Araneomorphae</taxon>
        <taxon>Entelegynae</taxon>
        <taxon>Araneoidea</taxon>
        <taxon>Linyphiidae</taxon>
        <taxon>Erigoninae</taxon>
        <taxon>Oedothorax</taxon>
    </lineage>
</organism>
<feature type="compositionally biased region" description="Polar residues" evidence="1">
    <location>
        <begin position="28"/>
        <end position="42"/>
    </location>
</feature>
<dbReference type="Proteomes" id="UP000827092">
    <property type="component" value="Unassembled WGS sequence"/>
</dbReference>
<evidence type="ECO:0000259" key="2">
    <source>
        <dbReference type="SMART" id="SM00597"/>
    </source>
</evidence>
<proteinExistence type="predicted"/>